<dbReference type="EMBL" id="JBBUTF010000039">
    <property type="protein sequence ID" value="MEK8029091.1"/>
    <property type="molecule type" value="Genomic_DNA"/>
</dbReference>
<organism evidence="2 3">
    <name type="scientific">Pseudaquabacterium rugosum</name>
    <dbReference type="NCBI Taxonomy" id="2984194"/>
    <lineage>
        <taxon>Bacteria</taxon>
        <taxon>Pseudomonadati</taxon>
        <taxon>Pseudomonadota</taxon>
        <taxon>Betaproteobacteria</taxon>
        <taxon>Burkholderiales</taxon>
        <taxon>Sphaerotilaceae</taxon>
        <taxon>Pseudaquabacterium</taxon>
    </lineage>
</organism>
<keyword evidence="3" id="KW-1185">Reference proteome</keyword>
<comment type="caution">
    <text evidence="2">The sequence shown here is derived from an EMBL/GenBank/DDBJ whole genome shotgun (WGS) entry which is preliminary data.</text>
</comment>
<evidence type="ECO:0000259" key="1">
    <source>
        <dbReference type="PROSITE" id="PS51833"/>
    </source>
</evidence>
<dbReference type="InterPro" id="IPR052340">
    <property type="entry name" value="RNase_Y/CdgJ"/>
</dbReference>
<dbReference type="SUPFAM" id="SSF109604">
    <property type="entry name" value="HD-domain/PDEase-like"/>
    <property type="match status" value="1"/>
</dbReference>
<dbReference type="Proteomes" id="UP001368500">
    <property type="component" value="Unassembled WGS sequence"/>
</dbReference>
<protein>
    <submittedName>
        <fullName evidence="2">HDOD domain-containing protein</fullName>
    </submittedName>
</protein>
<dbReference type="Gene3D" id="1.10.3210.10">
    <property type="entry name" value="Hypothetical protein af1432"/>
    <property type="match status" value="1"/>
</dbReference>
<dbReference type="RefSeq" id="WP_341376878.1">
    <property type="nucleotide sequence ID" value="NZ_JBBUTF010000039.1"/>
</dbReference>
<dbReference type="PANTHER" id="PTHR33525:SF5">
    <property type="entry name" value="TWO COMPONENT SIGNAL TRANSDUCTION SYSTEM RESPONSE REGULATOR"/>
    <property type="match status" value="1"/>
</dbReference>
<proteinExistence type="predicted"/>
<sequence length="279" mass="30013">MCHTLPDVQRFFSGAASLPAMPEVAQRLLSCFRDPALTLATLQAVVATDAALSARLLRLANSARYSPRQRVTRLDQAAAIIGLDAMRGLSLAACLVDQFPQPHGFDRLRFWCQNLGTAGYARMLAEQIDEDGDVAEIAGLMLRSGELLMLIHQPGLTALIEELAGPPDSVFEVERLNFGVTHAEVSAELAVRWRFPPEVVDAIYTAADPLAARPYSPMGALVRAASVMADAASDGADPLLSLQQTQPLLLQRLGLHPDAVTQALPNWSRLTAAVLDLIG</sequence>
<accession>A0ABU9BGZ4</accession>
<dbReference type="Pfam" id="PF08668">
    <property type="entry name" value="HDOD"/>
    <property type="match status" value="1"/>
</dbReference>
<name>A0ABU9BGZ4_9BURK</name>
<reference evidence="2 3" key="1">
    <citation type="submission" date="2024-04" db="EMBL/GenBank/DDBJ databases">
        <title>Novel species of the genus Ideonella isolated from streams.</title>
        <authorList>
            <person name="Lu H."/>
        </authorList>
    </citation>
    <scope>NUCLEOTIDE SEQUENCE [LARGE SCALE GENOMIC DNA]</scope>
    <source>
        <strain evidence="2 3">BYS139W</strain>
    </source>
</reference>
<dbReference type="InterPro" id="IPR013976">
    <property type="entry name" value="HDOD"/>
</dbReference>
<dbReference type="PROSITE" id="PS51833">
    <property type="entry name" value="HDOD"/>
    <property type="match status" value="1"/>
</dbReference>
<dbReference type="PANTHER" id="PTHR33525">
    <property type="match status" value="1"/>
</dbReference>
<feature type="domain" description="HDOD" evidence="1">
    <location>
        <begin position="18"/>
        <end position="209"/>
    </location>
</feature>
<evidence type="ECO:0000313" key="2">
    <source>
        <dbReference type="EMBL" id="MEK8029091.1"/>
    </source>
</evidence>
<evidence type="ECO:0000313" key="3">
    <source>
        <dbReference type="Proteomes" id="UP001368500"/>
    </source>
</evidence>
<gene>
    <name evidence="2" type="ORF">AACH11_24305</name>
</gene>